<dbReference type="Proteomes" id="UP000309594">
    <property type="component" value="Unassembled WGS sequence"/>
</dbReference>
<accession>A0A4U1GJ74</accession>
<dbReference type="InterPro" id="IPR008979">
    <property type="entry name" value="Galactose-bd-like_sf"/>
</dbReference>
<dbReference type="EMBL" id="SWDX01000004">
    <property type="protein sequence ID" value="TKC61522.1"/>
    <property type="molecule type" value="Genomic_DNA"/>
</dbReference>
<reference evidence="4 5" key="1">
    <citation type="submission" date="2019-04" db="EMBL/GenBank/DDBJ databases">
        <title>Pedobacter sp. RP-1-16 sp. nov., isolated from Arctic soil.</title>
        <authorList>
            <person name="Dahal R.H."/>
            <person name="Kim D.-U."/>
        </authorList>
    </citation>
    <scope>NUCLEOTIDE SEQUENCE [LARGE SCALE GENOMIC DNA]</scope>
    <source>
        <strain evidence="4 5">RP-1-16</strain>
    </source>
</reference>
<proteinExistence type="inferred from homology"/>
<name>A0A4U1GJ74_9SPHI</name>
<comment type="similarity">
    <text evidence="1">Belongs to the glycosyl hydrolase 2 family.</text>
</comment>
<dbReference type="AlphaFoldDB" id="A0A4U1GJ74"/>
<keyword evidence="2" id="KW-0732">Signal</keyword>
<dbReference type="PANTHER" id="PTHR36848:SF2">
    <property type="entry name" value="SECRETED PROTEIN"/>
    <property type="match status" value="1"/>
</dbReference>
<protein>
    <submittedName>
        <fullName evidence="4">Glycoside hydrolase</fullName>
    </submittedName>
</protein>
<feature type="domain" description="Glycosyl hydrolases family 2 sugar binding" evidence="3">
    <location>
        <begin position="796"/>
        <end position="876"/>
    </location>
</feature>
<dbReference type="InterPro" id="IPR006104">
    <property type="entry name" value="Glyco_hydro_2_N"/>
</dbReference>
<dbReference type="PANTHER" id="PTHR36848">
    <property type="entry name" value="DNA-BINDING PROTEIN (PUTATIVE SECRETED PROTEIN)-RELATED"/>
    <property type="match status" value="1"/>
</dbReference>
<dbReference type="Pfam" id="PF17132">
    <property type="entry name" value="Glyco_hydro_106"/>
    <property type="match status" value="1"/>
</dbReference>
<gene>
    <name evidence="4" type="ORF">FBD94_12930</name>
</gene>
<feature type="signal peptide" evidence="2">
    <location>
        <begin position="1"/>
        <end position="22"/>
    </location>
</feature>
<dbReference type="Gene3D" id="2.60.120.260">
    <property type="entry name" value="Galactose-binding domain-like"/>
    <property type="match status" value="1"/>
</dbReference>
<sequence length="928" mass="103116">MKLKSTLTALAIGVLLFDTAVAQNKIKPSGTWPAVEKQMKPWTRWWWMGNAVDEGNISKVLTQYQQAGIGGVEITPIYGAAGFEKRYIDFLSPKWLDMLHYTVQKSNTLGMGVDMNTGTGWPFGGPLVKPEQAATKLIVQQYELKSGQKLTEAIKVKEAKQDAAQLQAITAYGSKGEVLDLLNKVDAYGILNWTAGNGSWQVYAAFAGKTRQAVKRAAPGGEGLTMDHLDKSAVTNYLSRFDNAFGLKPQGVRAFFNDSYEVYGANWTPTFFDEFRKRRGYDLKKYLRDLVGKDSTNENVARLKSDYRETMSDLLLFNFTHNWTDWAHGYKSMTKNQSHGSPGNLLDLYAAVDIPETETFGSSNFPIPGLRRDSADIRNVDPDPMMCKFASSAAHTGGNKLVSSETFTWLTEHFKTSYSQCKPEAEQLFLSGVNHIFFHGSTNSPEDAVWPGWLFYASAEFTPSNSLWPHLGGLTNYITRCQSILQSGKPDNELLIYWPVYDVWNAAKGMDVAVKVHNIDDWLHPTAFYKLAKGMSKSGYSFDFASDRLLAQSTARQGLISTSNQASSYKILVIPACTMISLETLSKVIQLANDGATVIFQELPKDVPGLDKLETRRLQLKTILSKLNFSDAGEGLKQFKTGKGVVLLAADVEKALAYKAVKREELADTGLEFIRRSFAGGRYYYIVNHTAAAIDTELPINARGSVLIMDPQSGASGLAAASVKAGQLKVRLQIHSGEAMILKVMEKGTAGTTSWTYLNKPAEQIELTNAWSLHFTAGGPEIPADQKLDKLVSWTSLADPKLQNFSGTGVYTSSFMLKGKTAKEYLLNLNQVDESARVWINGEEVGILWSIPFQARVGKYLKEGTNTIKVEVVNLMANRIRYMDQKKIQWRNYHEINFVNINYKSFDASNWSVMPSGLIGPITITPYF</sequence>
<feature type="chain" id="PRO_5020455256" evidence="2">
    <location>
        <begin position="23"/>
        <end position="928"/>
    </location>
</feature>
<organism evidence="4 5">
    <name type="scientific">Pedobacter hiemivivus</name>
    <dbReference type="NCBI Taxonomy" id="2530454"/>
    <lineage>
        <taxon>Bacteria</taxon>
        <taxon>Pseudomonadati</taxon>
        <taxon>Bacteroidota</taxon>
        <taxon>Sphingobacteriia</taxon>
        <taxon>Sphingobacteriales</taxon>
        <taxon>Sphingobacteriaceae</taxon>
        <taxon>Pedobacter</taxon>
    </lineage>
</organism>
<dbReference type="InterPro" id="IPR053161">
    <property type="entry name" value="Ulvan_degrading_GH"/>
</dbReference>
<evidence type="ECO:0000256" key="1">
    <source>
        <dbReference type="ARBA" id="ARBA00007401"/>
    </source>
</evidence>
<keyword evidence="4" id="KW-0378">Hydrolase</keyword>
<dbReference type="GO" id="GO:0004553">
    <property type="term" value="F:hydrolase activity, hydrolyzing O-glycosyl compounds"/>
    <property type="evidence" value="ECO:0007669"/>
    <property type="project" value="InterPro"/>
</dbReference>
<comment type="caution">
    <text evidence="4">The sequence shown here is derived from an EMBL/GenBank/DDBJ whole genome shotgun (WGS) entry which is preliminary data.</text>
</comment>
<evidence type="ECO:0000313" key="4">
    <source>
        <dbReference type="EMBL" id="TKC61522.1"/>
    </source>
</evidence>
<evidence type="ECO:0000259" key="3">
    <source>
        <dbReference type="Pfam" id="PF02837"/>
    </source>
</evidence>
<evidence type="ECO:0000313" key="5">
    <source>
        <dbReference type="Proteomes" id="UP000309594"/>
    </source>
</evidence>
<dbReference type="NCBIfam" id="NF045579">
    <property type="entry name" value="rhamnoside_JR"/>
    <property type="match status" value="1"/>
</dbReference>
<dbReference type="GO" id="GO:0005975">
    <property type="term" value="P:carbohydrate metabolic process"/>
    <property type="evidence" value="ECO:0007669"/>
    <property type="project" value="InterPro"/>
</dbReference>
<evidence type="ECO:0000256" key="2">
    <source>
        <dbReference type="SAM" id="SignalP"/>
    </source>
</evidence>
<dbReference type="Pfam" id="PF02837">
    <property type="entry name" value="Glyco_hydro_2_N"/>
    <property type="match status" value="1"/>
</dbReference>
<dbReference type="SUPFAM" id="SSF49785">
    <property type="entry name" value="Galactose-binding domain-like"/>
    <property type="match status" value="1"/>
</dbReference>